<name>A0A0M3J601_ANISI</name>
<sequence length="229" mass="25341">MVAEISADHIRWAVQSRSSGSEAPWHVTVLEDKAFKDDTRQYKTVIPSEFANEIEVRLCVSWRSNVIVSRTVRQSIIGIGGRPHAPKLIAQLQISSNSYVICWNSPLPRLYKVSLYSLDGKQISSDETTNQCYLFTNIPTENCCRANIGYATFTEPSIDVAVKLELANTNEVTLESPPQLVFTNGTAIMKLYDVDDYVVLTDPKTIAYDPGPGRTITGTVLIVAAIAEL</sequence>
<dbReference type="WBParaSite" id="ASIM_0000298501-mRNA-1">
    <property type="protein sequence ID" value="ASIM_0000298501-mRNA-1"/>
    <property type="gene ID" value="ASIM_0000298501"/>
</dbReference>
<reference evidence="1 2" key="2">
    <citation type="submission" date="2018-11" db="EMBL/GenBank/DDBJ databases">
        <authorList>
            <consortium name="Pathogen Informatics"/>
        </authorList>
    </citation>
    <scope>NUCLEOTIDE SEQUENCE [LARGE SCALE GENOMIC DNA]</scope>
</reference>
<reference evidence="3" key="1">
    <citation type="submission" date="2017-02" db="UniProtKB">
        <authorList>
            <consortium name="WormBaseParasite"/>
        </authorList>
    </citation>
    <scope>IDENTIFICATION</scope>
</reference>
<proteinExistence type="predicted"/>
<evidence type="ECO:0000313" key="3">
    <source>
        <dbReference type="WBParaSite" id="ASIM_0000298501-mRNA-1"/>
    </source>
</evidence>
<gene>
    <name evidence="1" type="ORF">ASIM_LOCUS2835</name>
</gene>
<organism evidence="3">
    <name type="scientific">Anisakis simplex</name>
    <name type="common">Herring worm</name>
    <dbReference type="NCBI Taxonomy" id="6269"/>
    <lineage>
        <taxon>Eukaryota</taxon>
        <taxon>Metazoa</taxon>
        <taxon>Ecdysozoa</taxon>
        <taxon>Nematoda</taxon>
        <taxon>Chromadorea</taxon>
        <taxon>Rhabditida</taxon>
        <taxon>Spirurina</taxon>
        <taxon>Ascaridomorpha</taxon>
        <taxon>Ascaridoidea</taxon>
        <taxon>Anisakidae</taxon>
        <taxon>Anisakis</taxon>
        <taxon>Anisakis simplex complex</taxon>
    </lineage>
</organism>
<evidence type="ECO:0000313" key="1">
    <source>
        <dbReference type="EMBL" id="VDK20696.1"/>
    </source>
</evidence>
<dbReference type="EMBL" id="UYRR01004048">
    <property type="protein sequence ID" value="VDK20696.1"/>
    <property type="molecule type" value="Genomic_DNA"/>
</dbReference>
<dbReference type="AlphaFoldDB" id="A0A0M3J601"/>
<accession>A0A0M3J601</accession>
<evidence type="ECO:0000313" key="2">
    <source>
        <dbReference type="Proteomes" id="UP000267096"/>
    </source>
</evidence>
<dbReference type="OrthoDB" id="65481at2759"/>
<keyword evidence="2" id="KW-1185">Reference proteome</keyword>
<protein>
    <submittedName>
        <fullName evidence="3">Fibronectin type-III domain-containing protein</fullName>
    </submittedName>
</protein>
<dbReference type="Proteomes" id="UP000267096">
    <property type="component" value="Unassembled WGS sequence"/>
</dbReference>